<evidence type="ECO:0000313" key="2">
    <source>
        <dbReference type="EMBL" id="CDH47339.1"/>
    </source>
</evidence>
<dbReference type="InterPro" id="IPR050682">
    <property type="entry name" value="ModA/WtpA"/>
</dbReference>
<protein>
    <submittedName>
        <fullName evidence="2">von Willebrand factor type A</fullName>
    </submittedName>
</protein>
<accession>A0A7U7GFV8</accession>
<organism evidence="2 3">
    <name type="scientific">Candidatus Contendobacter odensis Run_B_J11</name>
    <dbReference type="NCBI Taxonomy" id="1400861"/>
    <lineage>
        <taxon>Bacteria</taxon>
        <taxon>Pseudomonadati</taxon>
        <taxon>Pseudomonadota</taxon>
        <taxon>Gammaproteobacteria</taxon>
        <taxon>Candidatus Competibacteraceae</taxon>
        <taxon>Candidatus Contendibacter</taxon>
    </lineage>
</organism>
<dbReference type="CDD" id="cd00198">
    <property type="entry name" value="vWFA"/>
    <property type="match status" value="1"/>
</dbReference>
<name>A0A7U7GFV8_9GAMM</name>
<dbReference type="Pfam" id="PF13531">
    <property type="entry name" value="SBP_bac_11"/>
    <property type="match status" value="1"/>
</dbReference>
<sequence>MLVIETMAGVKGGNMAAVRKTGFGGWALALCLLLVLSAGCNREPETTLKVLAGSELQDMEPVLRDMEAATGVRLQMDYAGSLDGAERLAGGEKADLAWFSHGKYLSLLAGSRVAAQEKIMLSPVVLGVRESQARIWGWTDNSNLTWRDIAAKVTSGELRYAMTDPTSSNTGLTALIGLAAAFSGSGETLKPETIDSAALKSFFAGQALTAGSSGWLAERYLSEQDRLNGMINYESVLLGLNAGGQLREKLVLVYPKEGIVTADYPLMLLNPAQREAYRKVVDYLRTPDTQRKIMDLTLRRPAIAAVKPDARFSDRLLVELPFPNSLEVIDRLLFAYLDEQRRPGHALFVLDTSGSMSGERIQQLKTALVNLAGADRSLSGRFARFRSRERITFIPFSSDVQPAQNFQVGDTAAEGNDMRAIRQAALTLQPRGGTAIFSALQRAYEIAGEAQRNDLSRYYSIVLMTDGESNEGLSEAEFMSTYRKLPEAVRQVRVFPVLFGEGDVKVMKRLAEATGGRVFDGRSGSLSQVFKVIRGYQ</sequence>
<dbReference type="PANTHER" id="PTHR30632">
    <property type="entry name" value="MOLYBDATE-BINDING PERIPLASMIC PROTEIN"/>
    <property type="match status" value="1"/>
</dbReference>
<comment type="caution">
    <text evidence="2">The sequence shown here is derived from an EMBL/GenBank/DDBJ whole genome shotgun (WGS) entry which is preliminary data.</text>
</comment>
<dbReference type="GO" id="GO:0015689">
    <property type="term" value="P:molybdate ion transport"/>
    <property type="evidence" value="ECO:0007669"/>
    <property type="project" value="TreeGrafter"/>
</dbReference>
<evidence type="ECO:0000259" key="1">
    <source>
        <dbReference type="PROSITE" id="PS50234"/>
    </source>
</evidence>
<evidence type="ECO:0000313" key="3">
    <source>
        <dbReference type="Proteomes" id="UP000019184"/>
    </source>
</evidence>
<feature type="domain" description="VWFA" evidence="1">
    <location>
        <begin position="345"/>
        <end position="532"/>
    </location>
</feature>
<dbReference type="PANTHER" id="PTHR30632:SF0">
    <property type="entry name" value="SULFATE-BINDING PROTEIN"/>
    <property type="match status" value="1"/>
</dbReference>
<dbReference type="Gene3D" id="3.40.50.410">
    <property type="entry name" value="von Willebrand factor, type A domain"/>
    <property type="match status" value="1"/>
</dbReference>
<dbReference type="InterPro" id="IPR036465">
    <property type="entry name" value="vWFA_dom_sf"/>
</dbReference>
<gene>
    <name evidence="2" type="ORF">BN874_80029</name>
</gene>
<dbReference type="Proteomes" id="UP000019184">
    <property type="component" value="Unassembled WGS sequence"/>
</dbReference>
<dbReference type="GO" id="GO:0030973">
    <property type="term" value="F:molybdate ion binding"/>
    <property type="evidence" value="ECO:0007669"/>
    <property type="project" value="TreeGrafter"/>
</dbReference>
<dbReference type="SUPFAM" id="SSF53300">
    <property type="entry name" value="vWA-like"/>
    <property type="match status" value="1"/>
</dbReference>
<dbReference type="EMBL" id="CBTK010000298">
    <property type="protein sequence ID" value="CDH47339.1"/>
    <property type="molecule type" value="Genomic_DNA"/>
</dbReference>
<dbReference type="PROSITE" id="PS50234">
    <property type="entry name" value="VWFA"/>
    <property type="match status" value="1"/>
</dbReference>
<keyword evidence="3" id="KW-1185">Reference proteome</keyword>
<dbReference type="InterPro" id="IPR002035">
    <property type="entry name" value="VWF_A"/>
</dbReference>
<dbReference type="AlphaFoldDB" id="A0A7U7GFV8"/>
<reference evidence="2 3" key="1">
    <citation type="journal article" date="2014" name="ISME J.">
        <title>Candidatus Competibacter-lineage genomes retrieved from metagenomes reveal functional metabolic diversity.</title>
        <authorList>
            <person name="McIlroy S.J."/>
            <person name="Albertsen M."/>
            <person name="Andresen E.K."/>
            <person name="Saunders A.M."/>
            <person name="Kristiansen R."/>
            <person name="Stokholm-Bjerregaard M."/>
            <person name="Nielsen K.L."/>
            <person name="Nielsen P.H."/>
        </authorList>
    </citation>
    <scope>NUCLEOTIDE SEQUENCE [LARGE SCALE GENOMIC DNA]</scope>
    <source>
        <strain evidence="2 3">Run_B_J11</strain>
    </source>
</reference>
<dbReference type="SUPFAM" id="SSF53850">
    <property type="entry name" value="Periplasmic binding protein-like II"/>
    <property type="match status" value="1"/>
</dbReference>
<proteinExistence type="predicted"/>
<dbReference type="SMART" id="SM00327">
    <property type="entry name" value="VWA"/>
    <property type="match status" value="1"/>
</dbReference>
<dbReference type="Pfam" id="PF00092">
    <property type="entry name" value="VWA"/>
    <property type="match status" value="1"/>
</dbReference>